<accession>A0A1B7W6X6</accession>
<reference evidence="2 3" key="1">
    <citation type="submission" date="2015-09" db="EMBL/GenBank/DDBJ databases">
        <title>Aphanizomenon flos-aquae WA102.</title>
        <authorList>
            <person name="Driscoll C."/>
        </authorList>
    </citation>
    <scope>NUCLEOTIDE SEQUENCE [LARGE SCALE GENOMIC DNA]</scope>
    <source>
        <strain evidence="2">WA102</strain>
    </source>
</reference>
<feature type="compositionally biased region" description="Polar residues" evidence="1">
    <location>
        <begin position="29"/>
        <end position="39"/>
    </location>
</feature>
<dbReference type="EMBL" id="LJOW01000692">
    <property type="protein sequence ID" value="OBQ32922.1"/>
    <property type="molecule type" value="Genomic_DNA"/>
</dbReference>
<comment type="caution">
    <text evidence="2">The sequence shown here is derived from an EMBL/GenBank/DDBJ whole genome shotgun (WGS) entry which is preliminary data.</text>
</comment>
<feature type="compositionally biased region" description="Pro residues" evidence="1">
    <location>
        <begin position="40"/>
        <end position="49"/>
    </location>
</feature>
<gene>
    <name evidence="2" type="ORF">AN484_27585</name>
</gene>
<proteinExistence type="predicted"/>
<evidence type="ECO:0000256" key="1">
    <source>
        <dbReference type="SAM" id="MobiDB-lite"/>
    </source>
</evidence>
<organism evidence="2 3">
    <name type="scientific">Aphanizomenon flos-aquae WA102</name>
    <dbReference type="NCBI Taxonomy" id="1710896"/>
    <lineage>
        <taxon>Bacteria</taxon>
        <taxon>Bacillati</taxon>
        <taxon>Cyanobacteriota</taxon>
        <taxon>Cyanophyceae</taxon>
        <taxon>Nostocales</taxon>
        <taxon>Aphanizomenonaceae</taxon>
        <taxon>Aphanizomenon</taxon>
    </lineage>
</organism>
<dbReference type="AlphaFoldDB" id="A0A1B7W6X6"/>
<protein>
    <submittedName>
        <fullName evidence="2">Uncharacterized protein</fullName>
    </submittedName>
</protein>
<evidence type="ECO:0000313" key="3">
    <source>
        <dbReference type="Proteomes" id="UP000092093"/>
    </source>
</evidence>
<evidence type="ECO:0000313" key="2">
    <source>
        <dbReference type="EMBL" id="OBQ32922.1"/>
    </source>
</evidence>
<dbReference type="Proteomes" id="UP000092093">
    <property type="component" value="Unassembled WGS sequence"/>
</dbReference>
<sequence>MEAPKARRFPSASFTSPRAKKMLRPAVTSRPSAMRLSQPSTPPAPPAAPPALACTTVSRADSVIDFRKMVVLQQCCGSETIYFGSGSGF</sequence>
<name>A0A1B7W6X6_APHFL</name>
<feature type="region of interest" description="Disordered" evidence="1">
    <location>
        <begin position="1"/>
        <end position="50"/>
    </location>
</feature>